<dbReference type="NCBIfam" id="TIGR00029">
    <property type="entry name" value="S20"/>
    <property type="match status" value="1"/>
</dbReference>
<reference evidence="8 9" key="1">
    <citation type="journal article" date="2016" name="Environ. Microbiol.">
        <title>Genomic resolution of a cold subsurface aquifer community provides metabolic insights for novel microbes adapted to high CO concentrations.</title>
        <authorList>
            <person name="Probst A.J."/>
            <person name="Castelle C.J."/>
            <person name="Singh A."/>
            <person name="Brown C.T."/>
            <person name="Anantharaman K."/>
            <person name="Sharon I."/>
            <person name="Hug L.A."/>
            <person name="Burstein D."/>
            <person name="Emerson J.B."/>
            <person name="Thomas B.C."/>
            <person name="Banfield J.F."/>
        </authorList>
    </citation>
    <scope>NUCLEOTIDE SEQUENCE [LARGE SCALE GENOMIC DNA]</scope>
    <source>
        <strain evidence="8">CG1_02_42_45</strain>
    </source>
</reference>
<dbReference type="InterPro" id="IPR002583">
    <property type="entry name" value="Ribosomal_bS20"/>
</dbReference>
<comment type="function">
    <text evidence="6">Binds directly to 16S ribosomal RNA.</text>
</comment>
<keyword evidence="2 6" id="KW-0694">RNA-binding</keyword>
<comment type="similarity">
    <text evidence="6">Belongs to the bacterial ribosomal protein bS20 family.</text>
</comment>
<dbReference type="Pfam" id="PF01649">
    <property type="entry name" value="Ribosomal_S20p"/>
    <property type="match status" value="1"/>
</dbReference>
<dbReference type="HAMAP" id="MF_00500">
    <property type="entry name" value="Ribosomal_bS20"/>
    <property type="match status" value="1"/>
</dbReference>
<dbReference type="EMBL" id="MNUJ01000015">
    <property type="protein sequence ID" value="OIN90018.1"/>
    <property type="molecule type" value="Genomic_DNA"/>
</dbReference>
<evidence type="ECO:0000313" key="8">
    <source>
        <dbReference type="EMBL" id="OIN90018.1"/>
    </source>
</evidence>
<proteinExistence type="inferred from homology"/>
<sequence length="113" mass="12469">MPLTKSAKKALRVDRANRLINDQTRNKVKSALKAARLAIAAGGKDAKTKIDAAYRELDLAAKKNVIHKNKASRLKSRLAKKLAKSEIATVVEKKQPKAEKTKKETPAKKLITK</sequence>
<evidence type="ECO:0000313" key="9">
    <source>
        <dbReference type="Proteomes" id="UP000182753"/>
    </source>
</evidence>
<keyword evidence="3 6" id="KW-0689">Ribosomal protein</keyword>
<gene>
    <name evidence="6" type="primary">rpsT</name>
    <name evidence="8" type="ORF">AUJ40_00770</name>
</gene>
<evidence type="ECO:0000256" key="5">
    <source>
        <dbReference type="ARBA" id="ARBA00035136"/>
    </source>
</evidence>
<dbReference type="GO" id="GO:0005840">
    <property type="term" value="C:ribosome"/>
    <property type="evidence" value="ECO:0007669"/>
    <property type="project" value="UniProtKB-KW"/>
</dbReference>
<dbReference type="SUPFAM" id="SSF46992">
    <property type="entry name" value="Ribosomal protein S20"/>
    <property type="match status" value="1"/>
</dbReference>
<feature type="compositionally biased region" description="Basic and acidic residues" evidence="7">
    <location>
        <begin position="93"/>
        <end position="107"/>
    </location>
</feature>
<protein>
    <recommendedName>
        <fullName evidence="5 6">Small ribosomal subunit protein bS20</fullName>
    </recommendedName>
</protein>
<evidence type="ECO:0000256" key="2">
    <source>
        <dbReference type="ARBA" id="ARBA00022884"/>
    </source>
</evidence>
<evidence type="ECO:0000256" key="1">
    <source>
        <dbReference type="ARBA" id="ARBA00022730"/>
    </source>
</evidence>
<dbReference type="Gene3D" id="1.20.58.110">
    <property type="entry name" value="Ribosomal protein S20"/>
    <property type="match status" value="1"/>
</dbReference>
<name>A0A1J4RUC5_9BACT</name>
<comment type="caution">
    <text evidence="8">The sequence shown here is derived from an EMBL/GenBank/DDBJ whole genome shotgun (WGS) entry which is preliminary data.</text>
</comment>
<keyword evidence="4 6" id="KW-0687">Ribonucleoprotein</keyword>
<dbReference type="AlphaFoldDB" id="A0A1J4RUC5"/>
<evidence type="ECO:0000256" key="4">
    <source>
        <dbReference type="ARBA" id="ARBA00023274"/>
    </source>
</evidence>
<organism evidence="8 9">
    <name type="scientific">Candidatus Berkelbacteria bacterium CG1_02_42_45</name>
    <dbReference type="NCBI Taxonomy" id="1805036"/>
    <lineage>
        <taxon>Bacteria</taxon>
        <taxon>Candidatus Berkelbacteria</taxon>
    </lineage>
</organism>
<accession>A0A1J4RUC5</accession>
<dbReference type="GO" id="GO:0003735">
    <property type="term" value="F:structural constituent of ribosome"/>
    <property type="evidence" value="ECO:0007669"/>
    <property type="project" value="InterPro"/>
</dbReference>
<keyword evidence="1 6" id="KW-0699">rRNA-binding</keyword>
<feature type="region of interest" description="Disordered" evidence="7">
    <location>
        <begin position="93"/>
        <end position="113"/>
    </location>
</feature>
<dbReference type="Proteomes" id="UP000182753">
    <property type="component" value="Unassembled WGS sequence"/>
</dbReference>
<dbReference type="GO" id="GO:0019843">
    <property type="term" value="F:rRNA binding"/>
    <property type="evidence" value="ECO:0007669"/>
    <property type="project" value="UniProtKB-UniRule"/>
</dbReference>
<evidence type="ECO:0000256" key="6">
    <source>
        <dbReference type="HAMAP-Rule" id="MF_00500"/>
    </source>
</evidence>
<dbReference type="GO" id="GO:1990904">
    <property type="term" value="C:ribonucleoprotein complex"/>
    <property type="evidence" value="ECO:0007669"/>
    <property type="project" value="UniProtKB-KW"/>
</dbReference>
<evidence type="ECO:0000256" key="7">
    <source>
        <dbReference type="SAM" id="MobiDB-lite"/>
    </source>
</evidence>
<dbReference type="InterPro" id="IPR036510">
    <property type="entry name" value="Ribosomal_bS20_sf"/>
</dbReference>
<dbReference type="GO" id="GO:0006412">
    <property type="term" value="P:translation"/>
    <property type="evidence" value="ECO:0007669"/>
    <property type="project" value="UniProtKB-UniRule"/>
</dbReference>
<evidence type="ECO:0000256" key="3">
    <source>
        <dbReference type="ARBA" id="ARBA00022980"/>
    </source>
</evidence>